<reference evidence="3 5" key="1">
    <citation type="submission" date="2018-06" db="EMBL/GenBank/DDBJ databases">
        <authorList>
            <consortium name="Pathogen Informatics"/>
            <person name="Doyle S."/>
        </authorList>
    </citation>
    <scope>NUCLEOTIDE SEQUENCE [LARGE SCALE GENOMIC DNA]</scope>
    <source>
        <strain evidence="3 5">NCTC11159</strain>
    </source>
</reference>
<evidence type="ECO:0000259" key="2">
    <source>
        <dbReference type="Pfam" id="PF07589"/>
    </source>
</evidence>
<proteinExistence type="predicted"/>
<dbReference type="NCBIfam" id="TIGR02595">
    <property type="entry name" value="PEP_CTERM"/>
    <property type="match status" value="1"/>
</dbReference>
<accession>A0A377Q9C4</accession>
<sequence length="254" mass="27468">MKLNSTALAAILISISSFSAQATLNNLVYNGDFELTSNGVGQLGAITNATGWTSDYDATHFGFNFILDKNADKTGFASENTASKGTNIFMWGPQGSEGRFSDNGFKQSHNGGNFLGSDGAYANTKIWQNINNLVIGNKYTLTFEWAAGQFTDRTGETTSNWEVYFGNQAPVSTEIKSVGSKGFNDWSFKEFTFEAKNTTETLAFLAKGTPTGEPPFAMIDNISLVPVTPVPEPETYALMGLGLVALVARRRAKK</sequence>
<feature type="signal peptide" evidence="1">
    <location>
        <begin position="1"/>
        <end position="22"/>
    </location>
</feature>
<evidence type="ECO:0000256" key="1">
    <source>
        <dbReference type="SAM" id="SignalP"/>
    </source>
</evidence>
<evidence type="ECO:0000313" key="6">
    <source>
        <dbReference type="Proteomes" id="UP000295794"/>
    </source>
</evidence>
<dbReference type="Proteomes" id="UP000255108">
    <property type="component" value="Unassembled WGS sequence"/>
</dbReference>
<reference evidence="4 6" key="2">
    <citation type="submission" date="2019-03" db="EMBL/GenBank/DDBJ databases">
        <title>Genomic Encyclopedia of Type Strains, Phase IV (KMG-IV): sequencing the most valuable type-strain genomes for metagenomic binning, comparative biology and taxonomic classification.</title>
        <authorList>
            <person name="Goeker M."/>
        </authorList>
    </citation>
    <scope>NUCLEOTIDE SEQUENCE [LARGE SCALE GENOMIC DNA]</scope>
    <source>
        <strain evidence="4 6">DSM 3764</strain>
    </source>
</reference>
<evidence type="ECO:0000313" key="5">
    <source>
        <dbReference type="Proteomes" id="UP000255108"/>
    </source>
</evidence>
<dbReference type="Gene3D" id="2.60.120.260">
    <property type="entry name" value="Galactose-binding domain-like"/>
    <property type="match status" value="1"/>
</dbReference>
<dbReference type="RefSeq" id="WP_233702920.1">
    <property type="nucleotide sequence ID" value="NZ_CAWOLO010000019.1"/>
</dbReference>
<dbReference type="EMBL" id="SMBT01000019">
    <property type="protein sequence ID" value="TCU81779.1"/>
    <property type="molecule type" value="Genomic_DNA"/>
</dbReference>
<dbReference type="AlphaFoldDB" id="A0A377Q9C4"/>
<organism evidence="3 5">
    <name type="scientific">Iodobacter fluviatilis</name>
    <dbReference type="NCBI Taxonomy" id="537"/>
    <lineage>
        <taxon>Bacteria</taxon>
        <taxon>Pseudomonadati</taxon>
        <taxon>Pseudomonadota</taxon>
        <taxon>Betaproteobacteria</taxon>
        <taxon>Neisseriales</taxon>
        <taxon>Chitinibacteraceae</taxon>
        <taxon>Iodobacter</taxon>
    </lineage>
</organism>
<dbReference type="Pfam" id="PF07589">
    <property type="entry name" value="PEP-CTERM"/>
    <property type="match status" value="1"/>
</dbReference>
<dbReference type="EMBL" id="UGHR01000001">
    <property type="protein sequence ID" value="STQ91886.1"/>
    <property type="molecule type" value="Genomic_DNA"/>
</dbReference>
<evidence type="ECO:0000313" key="3">
    <source>
        <dbReference type="EMBL" id="STQ91886.1"/>
    </source>
</evidence>
<feature type="chain" id="PRO_5016713863" evidence="1">
    <location>
        <begin position="23"/>
        <end position="254"/>
    </location>
</feature>
<evidence type="ECO:0000313" key="4">
    <source>
        <dbReference type="EMBL" id="TCU81779.1"/>
    </source>
</evidence>
<feature type="domain" description="Ice-binding protein C-terminal" evidence="2">
    <location>
        <begin position="229"/>
        <end position="251"/>
    </location>
</feature>
<keyword evidence="6" id="KW-1185">Reference proteome</keyword>
<gene>
    <name evidence="4" type="ORF">EV682_11936</name>
    <name evidence="3" type="ORF">NCTC11159_02969</name>
</gene>
<protein>
    <submittedName>
        <fullName evidence="3">PEP-CTERM motif</fullName>
    </submittedName>
    <submittedName>
        <fullName evidence="4">Secreted protein with PEP-CTERM sorting signal</fullName>
    </submittedName>
</protein>
<name>A0A377Q9C4_9NEIS</name>
<dbReference type="Proteomes" id="UP000295794">
    <property type="component" value="Unassembled WGS sequence"/>
</dbReference>
<keyword evidence="1" id="KW-0732">Signal</keyword>
<dbReference type="InterPro" id="IPR013424">
    <property type="entry name" value="Ice-binding_C"/>
</dbReference>